<dbReference type="SUPFAM" id="SSF50494">
    <property type="entry name" value="Trypsin-like serine proteases"/>
    <property type="match status" value="1"/>
</dbReference>
<keyword evidence="1" id="KW-0732">Signal</keyword>
<evidence type="ECO:0000259" key="8">
    <source>
        <dbReference type="PROSITE" id="PS50240"/>
    </source>
</evidence>
<keyword evidence="6" id="KW-0964">Secreted</keyword>
<keyword evidence="3" id="KW-0325">Glycoprotein</keyword>
<comment type="caution">
    <text evidence="10">The sequence shown here is derived from an EMBL/GenBank/DDBJ whole genome shotgun (WGS) entry which is preliminary data.</text>
</comment>
<dbReference type="FunFam" id="2.40.10.10:FF:000028">
    <property type="entry name" value="Serine protease easter"/>
    <property type="match status" value="1"/>
</dbReference>
<evidence type="ECO:0000256" key="7">
    <source>
        <dbReference type="SAM" id="MobiDB-lite"/>
    </source>
</evidence>
<evidence type="ECO:0000313" key="11">
    <source>
        <dbReference type="Proteomes" id="UP001168821"/>
    </source>
</evidence>
<dbReference type="Pfam" id="PF00089">
    <property type="entry name" value="Trypsin"/>
    <property type="match status" value="1"/>
</dbReference>
<reference evidence="10" key="1">
    <citation type="journal article" date="2023" name="G3 (Bethesda)">
        <title>Whole genome assemblies of Zophobas morio and Tenebrio molitor.</title>
        <authorList>
            <person name="Kaur S."/>
            <person name="Stinson S.A."/>
            <person name="diCenzo G.C."/>
        </authorList>
    </citation>
    <scope>NUCLEOTIDE SEQUENCE</scope>
    <source>
        <strain evidence="10">QUZm001</strain>
    </source>
</reference>
<dbReference type="EC" id="3.4.21.-" evidence="5"/>
<proteinExistence type="inferred from homology"/>
<evidence type="ECO:0000256" key="5">
    <source>
        <dbReference type="RuleBase" id="RU363034"/>
    </source>
</evidence>
<dbReference type="EMBL" id="JALNTZ010000004">
    <property type="protein sequence ID" value="KAJ3654560.1"/>
    <property type="molecule type" value="Genomic_DNA"/>
</dbReference>
<dbReference type="Pfam" id="PF12032">
    <property type="entry name" value="CLIP"/>
    <property type="match status" value="1"/>
</dbReference>
<dbReference type="InterPro" id="IPR001254">
    <property type="entry name" value="Trypsin_dom"/>
</dbReference>
<feature type="region of interest" description="Disordered" evidence="7">
    <location>
        <begin position="146"/>
        <end position="168"/>
    </location>
</feature>
<keyword evidence="11" id="KW-1185">Reference proteome</keyword>
<comment type="similarity">
    <text evidence="4 6">Belongs to the peptidase S1 family. CLIP subfamily.</text>
</comment>
<dbReference type="FunFam" id="2.40.10.10:FF:000002">
    <property type="entry name" value="Transmembrane protease serine"/>
    <property type="match status" value="1"/>
</dbReference>
<protein>
    <recommendedName>
        <fullName evidence="6">CLIP domain-containing serine protease</fullName>
        <ecNumber evidence="5">3.4.21.-</ecNumber>
    </recommendedName>
</protein>
<gene>
    <name evidence="10" type="ORF">Zmor_013739</name>
</gene>
<feature type="compositionally biased region" description="Low complexity" evidence="7">
    <location>
        <begin position="147"/>
        <end position="162"/>
    </location>
</feature>
<evidence type="ECO:0000256" key="1">
    <source>
        <dbReference type="ARBA" id="ARBA00022729"/>
    </source>
</evidence>
<dbReference type="InterPro" id="IPR033116">
    <property type="entry name" value="TRYPSIN_SER"/>
</dbReference>
<comment type="subcellular location">
    <subcellularLocation>
        <location evidence="6">Secreted</location>
    </subcellularLocation>
</comment>
<dbReference type="GO" id="GO:0004252">
    <property type="term" value="F:serine-type endopeptidase activity"/>
    <property type="evidence" value="ECO:0007669"/>
    <property type="project" value="UniProtKB-UniRule"/>
</dbReference>
<evidence type="ECO:0000256" key="6">
    <source>
        <dbReference type="RuleBase" id="RU366078"/>
    </source>
</evidence>
<name>A0AA38MEZ6_9CUCU</name>
<evidence type="ECO:0000256" key="2">
    <source>
        <dbReference type="ARBA" id="ARBA00023157"/>
    </source>
</evidence>
<dbReference type="PANTHER" id="PTHR24256">
    <property type="entry name" value="TRYPTASE-RELATED"/>
    <property type="match status" value="1"/>
</dbReference>
<feature type="domain" description="Clip" evidence="9">
    <location>
        <begin position="46"/>
        <end position="94"/>
    </location>
</feature>
<comment type="domain">
    <text evidence="6">The clip domain consists of 35-55 residues which are 'knitted' together usually by 3 conserved disulfide bonds forming a clip-like compact structure.</text>
</comment>
<dbReference type="CDD" id="cd00190">
    <property type="entry name" value="Tryp_SPc"/>
    <property type="match status" value="1"/>
</dbReference>
<dbReference type="InterPro" id="IPR022700">
    <property type="entry name" value="CLIP"/>
</dbReference>
<evidence type="ECO:0000256" key="3">
    <source>
        <dbReference type="ARBA" id="ARBA00023180"/>
    </source>
</evidence>
<keyword evidence="5" id="KW-0645">Protease</keyword>
<dbReference type="InterPro" id="IPR018114">
    <property type="entry name" value="TRYPSIN_HIS"/>
</dbReference>
<dbReference type="GO" id="GO:0006508">
    <property type="term" value="P:proteolysis"/>
    <property type="evidence" value="ECO:0007669"/>
    <property type="project" value="UniProtKB-KW"/>
</dbReference>
<keyword evidence="2" id="KW-1015">Disulfide bond</keyword>
<evidence type="ECO:0000313" key="10">
    <source>
        <dbReference type="EMBL" id="KAJ3654560.1"/>
    </source>
</evidence>
<dbReference type="PROSITE" id="PS51888">
    <property type="entry name" value="CLIP"/>
    <property type="match status" value="1"/>
</dbReference>
<dbReference type="Proteomes" id="UP001168821">
    <property type="component" value="Unassembled WGS sequence"/>
</dbReference>
<evidence type="ECO:0000256" key="4">
    <source>
        <dbReference type="ARBA" id="ARBA00024195"/>
    </source>
</evidence>
<dbReference type="InterPro" id="IPR009003">
    <property type="entry name" value="Peptidase_S1_PA"/>
</dbReference>
<dbReference type="SMART" id="SM00020">
    <property type="entry name" value="Tryp_SPc"/>
    <property type="match status" value="1"/>
</dbReference>
<evidence type="ECO:0000259" key="9">
    <source>
        <dbReference type="PROSITE" id="PS51888"/>
    </source>
</evidence>
<keyword evidence="5" id="KW-0378">Hydrolase</keyword>
<dbReference type="InterPro" id="IPR043504">
    <property type="entry name" value="Peptidase_S1_PA_chymotrypsin"/>
</dbReference>
<dbReference type="AlphaFoldDB" id="A0AA38MEZ6"/>
<accession>A0AA38MEZ6</accession>
<dbReference type="InterPro" id="IPR051487">
    <property type="entry name" value="Ser/Thr_Proteases_Immune/Dev"/>
</dbReference>
<feature type="domain" description="Peptidase S1" evidence="8">
    <location>
        <begin position="179"/>
        <end position="426"/>
    </location>
</feature>
<keyword evidence="5" id="KW-0720">Serine protease</keyword>
<dbReference type="PRINTS" id="PR00722">
    <property type="entry name" value="CHYMOTRYPSIN"/>
</dbReference>
<dbReference type="PROSITE" id="PS00134">
    <property type="entry name" value="TRYPSIN_HIS"/>
    <property type="match status" value="1"/>
</dbReference>
<dbReference type="PROSITE" id="PS00135">
    <property type="entry name" value="TRYPSIN_SER"/>
    <property type="match status" value="1"/>
</dbReference>
<organism evidence="10 11">
    <name type="scientific">Zophobas morio</name>
    <dbReference type="NCBI Taxonomy" id="2755281"/>
    <lineage>
        <taxon>Eukaryota</taxon>
        <taxon>Metazoa</taxon>
        <taxon>Ecdysozoa</taxon>
        <taxon>Arthropoda</taxon>
        <taxon>Hexapoda</taxon>
        <taxon>Insecta</taxon>
        <taxon>Pterygota</taxon>
        <taxon>Neoptera</taxon>
        <taxon>Endopterygota</taxon>
        <taxon>Coleoptera</taxon>
        <taxon>Polyphaga</taxon>
        <taxon>Cucujiformia</taxon>
        <taxon>Tenebrionidae</taxon>
        <taxon>Zophobas</taxon>
    </lineage>
</organism>
<dbReference type="Gene3D" id="2.40.10.10">
    <property type="entry name" value="Trypsin-like serine proteases"/>
    <property type="match status" value="2"/>
</dbReference>
<sequence length="430" mass="48297">MRVKWTSLHAYILAIAIAVFIKKCDFAITTRETIREIINSSIDTTECNLTLPTEAYCVPIRNCLTLFYLMNDTALRSRRCGPRIENTKNPYVCCEKYYISIEALLTGPRPTQKTVTSRPDQEISFETEKLSPADEILDASPKRTESIRPPQITTTRTPQTTPANDISEGCGIQNIDSRIVGGEPTTRKEFPWLARLLRRDSQGEMIFSCSGSLITSRVVMTAAHCLTSDALVAIGELYAVSLGEHETTCDPDADECLLNKRTVIVSSFIVHQQYDKRSRNHDNDIGLVFLRDKVKFTDYILPICLLENREKTMAEYFVAGWGRTESGGVSGVKLKIAIPYFTWEQCAKKYNTTRLQLTERQICAGGVEGMDACQGDSGGPLMIRKNGMRWYAAGIVSLGIGCGKKGWPGIYVFVPHYTNWIKENIRRRVS</sequence>
<dbReference type="GO" id="GO:0005576">
    <property type="term" value="C:extracellular region"/>
    <property type="evidence" value="ECO:0007669"/>
    <property type="project" value="UniProtKB-SubCell"/>
</dbReference>
<dbReference type="InterPro" id="IPR001314">
    <property type="entry name" value="Peptidase_S1A"/>
</dbReference>
<dbReference type="PROSITE" id="PS50240">
    <property type="entry name" value="TRYPSIN_DOM"/>
    <property type="match status" value="1"/>
</dbReference>